<evidence type="ECO:0000313" key="3">
    <source>
        <dbReference type="Proteomes" id="UP000481153"/>
    </source>
</evidence>
<gene>
    <name evidence="2" type="ORF">Ae201684_002828</name>
</gene>
<name>A0A6G0XNW1_9STRA</name>
<feature type="region of interest" description="Disordered" evidence="1">
    <location>
        <begin position="116"/>
        <end position="137"/>
    </location>
</feature>
<keyword evidence="3" id="KW-1185">Reference proteome</keyword>
<organism evidence="2 3">
    <name type="scientific">Aphanomyces euteiches</name>
    <dbReference type="NCBI Taxonomy" id="100861"/>
    <lineage>
        <taxon>Eukaryota</taxon>
        <taxon>Sar</taxon>
        <taxon>Stramenopiles</taxon>
        <taxon>Oomycota</taxon>
        <taxon>Saprolegniomycetes</taxon>
        <taxon>Saprolegniales</taxon>
        <taxon>Verrucalvaceae</taxon>
        <taxon>Aphanomyces</taxon>
    </lineage>
</organism>
<dbReference type="Proteomes" id="UP000481153">
    <property type="component" value="Unassembled WGS sequence"/>
</dbReference>
<comment type="caution">
    <text evidence="2">The sequence shown here is derived from an EMBL/GenBank/DDBJ whole genome shotgun (WGS) entry which is preliminary data.</text>
</comment>
<accession>A0A6G0XNW1</accession>
<evidence type="ECO:0000313" key="2">
    <source>
        <dbReference type="EMBL" id="KAF0742159.1"/>
    </source>
</evidence>
<evidence type="ECO:0000256" key="1">
    <source>
        <dbReference type="SAM" id="MobiDB-lite"/>
    </source>
</evidence>
<protein>
    <submittedName>
        <fullName evidence="2">Uncharacterized protein</fullName>
    </submittedName>
</protein>
<dbReference type="AlphaFoldDB" id="A0A6G0XNW1"/>
<reference evidence="2 3" key="1">
    <citation type="submission" date="2019-07" db="EMBL/GenBank/DDBJ databases">
        <title>Genomics analysis of Aphanomyces spp. identifies a new class of oomycete effector associated with host adaptation.</title>
        <authorList>
            <person name="Gaulin E."/>
        </authorList>
    </citation>
    <scope>NUCLEOTIDE SEQUENCE [LARGE SCALE GENOMIC DNA]</scope>
    <source>
        <strain evidence="2 3">ATCC 201684</strain>
    </source>
</reference>
<dbReference type="EMBL" id="VJMJ01000030">
    <property type="protein sequence ID" value="KAF0742159.1"/>
    <property type="molecule type" value="Genomic_DNA"/>
</dbReference>
<proteinExistence type="predicted"/>
<dbReference type="VEuPathDB" id="FungiDB:AeMF1_002295"/>
<sequence length="337" mass="38534">MLDGRTPMEAVQPVRVKYIKFSSAMDIALLELIQIHNPIAAKHGTRLAMWERVAREFGSQIFDNPAACKWQICRDRGNLLLRWFEEGKFDKLFKDDNDAQNKKKETLLLALRHATAAKQGSTSPPSPTSEIPIYSTTSIASPPMSRDIMFPAESPHKRYRPSEPIASYQLPSLVVQPLTLTPPQGNAMPAIVVREKYLPKQHEDEMTVDHPLPSLVMPSRKRKASDVTDVAAQFVRVVEQKLQTDMDMRQRDQQLRAQELNMQHQLLDYLDNVAVRRRLHLREGGGVDSDEPDVASQLLQLLQHKMQIDMQHNATEMKLRADEVELQRRVMAYLARC</sequence>